<comment type="caution">
    <text evidence="8">The sequence shown here is derived from an EMBL/GenBank/DDBJ whole genome shotgun (WGS) entry which is preliminary data.</text>
</comment>
<comment type="pathway">
    <text evidence="3">Amino-acid degradation; L-proline degradation into L-glutamate; L-glutamate from L-proline: step 1/2.</text>
</comment>
<keyword evidence="3" id="KW-0238">DNA-binding</keyword>
<keyword evidence="3" id="KW-0804">Transcription</keyword>
<dbReference type="InterPro" id="IPR016163">
    <property type="entry name" value="Ald_DH_C"/>
</dbReference>
<reference evidence="8 9" key="1">
    <citation type="submission" date="2019-12" db="EMBL/GenBank/DDBJ databases">
        <title>Comparative genomics gives insights into the taxonomy of the Azoarcus-Aromatoleum group and reveals separate origins of nif in the plant-associated Azoarcus and non-plant-associated Aromatoleum sub-groups.</title>
        <authorList>
            <person name="Lafos M."/>
            <person name="Maluk M."/>
            <person name="Batista M."/>
            <person name="Junghare M."/>
            <person name="Carmona M."/>
            <person name="Faoro H."/>
            <person name="Cruz L.M."/>
            <person name="Battistoni F."/>
            <person name="De Souza E."/>
            <person name="Pedrosa F."/>
            <person name="Chen W.-M."/>
            <person name="Poole P.S."/>
            <person name="Dixon R.A."/>
            <person name="James E.K."/>
        </authorList>
    </citation>
    <scope>NUCLEOTIDE SEQUENCE [LARGE SCALE GENOMIC DNA]</scope>
    <source>
        <strain evidence="8 9">Td21</strain>
    </source>
</reference>
<evidence type="ECO:0000259" key="7">
    <source>
        <dbReference type="Pfam" id="PF18327"/>
    </source>
</evidence>
<dbReference type="EC" id="1.5.5.2" evidence="3"/>
<feature type="domain" description="Proline dehydrogenase" evidence="5">
    <location>
        <begin position="188"/>
        <end position="481"/>
    </location>
</feature>
<dbReference type="InterPro" id="IPR024090">
    <property type="entry name" value="PRODH_PutA_dom_I"/>
</dbReference>
<dbReference type="SUPFAM" id="SSF51730">
    <property type="entry name" value="FAD-linked oxidoreductase"/>
    <property type="match status" value="1"/>
</dbReference>
<organism evidence="8 9">
    <name type="scientific">Aromatoleum toluvorans</name>
    <dbReference type="NCBI Taxonomy" id="92002"/>
    <lineage>
        <taxon>Bacteria</taxon>
        <taxon>Pseudomonadati</taxon>
        <taxon>Pseudomonadota</taxon>
        <taxon>Betaproteobacteria</taxon>
        <taxon>Rhodocyclales</taxon>
        <taxon>Rhodocyclaceae</taxon>
        <taxon>Aromatoleum</taxon>
    </lineage>
</organism>
<dbReference type="InterPro" id="IPR015590">
    <property type="entry name" value="Aldehyde_DH_dom"/>
</dbReference>
<comment type="similarity">
    <text evidence="3">In the N-terminal section; belongs to the proline dehydrogenase family.</text>
</comment>
<feature type="domain" description="Proline dehydrogenase PutA" evidence="6">
    <location>
        <begin position="67"/>
        <end position="178"/>
    </location>
</feature>
<dbReference type="NCBIfam" id="NF008869">
    <property type="entry name" value="PRK11904.1"/>
    <property type="match status" value="1"/>
</dbReference>
<dbReference type="InterPro" id="IPR029041">
    <property type="entry name" value="FAD-linked_oxidoreductase-like"/>
</dbReference>
<comment type="catalytic activity">
    <reaction evidence="3">
        <text>L-glutamate 5-semialdehyde + NAD(+) + H2O = L-glutamate + NADH + 2 H(+)</text>
        <dbReference type="Rhea" id="RHEA:30235"/>
        <dbReference type="ChEBI" id="CHEBI:15377"/>
        <dbReference type="ChEBI" id="CHEBI:15378"/>
        <dbReference type="ChEBI" id="CHEBI:29985"/>
        <dbReference type="ChEBI" id="CHEBI:57540"/>
        <dbReference type="ChEBI" id="CHEBI:57945"/>
        <dbReference type="ChEBI" id="CHEBI:58066"/>
        <dbReference type="EC" id="1.2.1.88"/>
    </reaction>
</comment>
<dbReference type="Pfam" id="PF01619">
    <property type="entry name" value="Pro_dh"/>
    <property type="match status" value="1"/>
</dbReference>
<keyword evidence="3" id="KW-0642">Proline metabolism</keyword>
<comment type="catalytic activity">
    <reaction evidence="3">
        <text>L-proline + a quinone = (S)-1-pyrroline-5-carboxylate + a quinol + H(+)</text>
        <dbReference type="Rhea" id="RHEA:23784"/>
        <dbReference type="ChEBI" id="CHEBI:15378"/>
        <dbReference type="ChEBI" id="CHEBI:17388"/>
        <dbReference type="ChEBI" id="CHEBI:24646"/>
        <dbReference type="ChEBI" id="CHEBI:60039"/>
        <dbReference type="ChEBI" id="CHEBI:132124"/>
        <dbReference type="EC" id="1.5.5.2"/>
    </reaction>
</comment>
<evidence type="ECO:0000256" key="3">
    <source>
        <dbReference type="PIRNR" id="PIRNR000197"/>
    </source>
</evidence>
<keyword evidence="2 3" id="KW-0520">NAD</keyword>
<dbReference type="Gene3D" id="3.40.309.10">
    <property type="entry name" value="Aldehyde Dehydrogenase, Chain A, domain 2"/>
    <property type="match status" value="1"/>
</dbReference>
<comment type="pathway">
    <text evidence="3">Amino-acid degradation; L-proline degradation into L-glutamate; L-glutamate from L-proline: step 2/2.</text>
</comment>
<comment type="function">
    <text evidence="3">Oxidizes proline to glutamate for use as a carbon and nitrogen source.</text>
</comment>
<dbReference type="InterPro" id="IPR025703">
    <property type="entry name" value="Bifunct_PutA"/>
</dbReference>
<dbReference type="InterPro" id="IPR016161">
    <property type="entry name" value="Ald_DH/histidinol_DH"/>
</dbReference>
<dbReference type="Pfam" id="PF14850">
    <property type="entry name" value="Pro_dh-DNA_bdg"/>
    <property type="match status" value="1"/>
</dbReference>
<proteinExistence type="inferred from homology"/>
<dbReference type="EC" id="1.2.1.88" evidence="3"/>
<evidence type="ECO:0000259" key="5">
    <source>
        <dbReference type="Pfam" id="PF01619"/>
    </source>
</evidence>
<dbReference type="SUPFAM" id="SSF53720">
    <property type="entry name" value="ALDH-like"/>
    <property type="match status" value="1"/>
</dbReference>
<dbReference type="EMBL" id="WTVN01000050">
    <property type="protein sequence ID" value="NMG46138.1"/>
    <property type="molecule type" value="Genomic_DNA"/>
</dbReference>
<name>A0ABX1Q3B5_9RHOO</name>
<dbReference type="GO" id="GO:0003842">
    <property type="term" value="F:L-glutamate gamma-semialdehyde dehydrogenase activity"/>
    <property type="evidence" value="ECO:0007669"/>
    <property type="project" value="UniProtKB-EC"/>
</dbReference>
<feature type="domain" description="Aldehyde dehydrogenase" evidence="4">
    <location>
        <begin position="567"/>
        <end position="1000"/>
    </location>
</feature>
<dbReference type="InterPro" id="IPR041349">
    <property type="entry name" value="PRODH"/>
</dbReference>
<keyword evidence="3" id="KW-0274">FAD</keyword>
<feature type="domain" description="Proline utilization A proline dehydrogenase N-terminal" evidence="7">
    <location>
        <begin position="12"/>
        <end position="58"/>
    </location>
</feature>
<keyword evidence="3" id="KW-0678">Repressor</keyword>
<dbReference type="Gene3D" id="1.20.5.460">
    <property type="entry name" value="Single helix bin"/>
    <property type="match status" value="1"/>
</dbReference>
<evidence type="ECO:0000313" key="9">
    <source>
        <dbReference type="Proteomes" id="UP000623795"/>
    </source>
</evidence>
<evidence type="ECO:0000313" key="8">
    <source>
        <dbReference type="EMBL" id="NMG46138.1"/>
    </source>
</evidence>
<dbReference type="InterPro" id="IPR002872">
    <property type="entry name" value="Proline_DH_dom"/>
</dbReference>
<dbReference type="InterPro" id="IPR050485">
    <property type="entry name" value="Proline_metab_enzyme"/>
</dbReference>
<evidence type="ECO:0000256" key="2">
    <source>
        <dbReference type="ARBA" id="ARBA00023027"/>
    </source>
</evidence>
<keyword evidence="1 3" id="KW-0560">Oxidoreductase</keyword>
<dbReference type="PANTHER" id="PTHR42862:SF1">
    <property type="entry name" value="DELTA-1-PYRROLINE-5-CARBOXYLATE DEHYDROGENASE 2, ISOFORM A-RELATED"/>
    <property type="match status" value="1"/>
</dbReference>
<dbReference type="InterPro" id="IPR024089">
    <property type="entry name" value="PRODH_PutA_dom_I/II"/>
</dbReference>
<protein>
    <recommendedName>
        <fullName evidence="3">Bifunctional protein PutA</fullName>
    </recommendedName>
    <domain>
        <recommendedName>
            <fullName evidence="3">Proline dehydrogenase</fullName>
            <ecNumber evidence="3">1.5.5.2</ecNumber>
        </recommendedName>
        <alternativeName>
            <fullName evidence="3">Proline oxidase</fullName>
        </alternativeName>
    </domain>
    <domain>
        <recommendedName>
            <fullName evidence="3">Delta-1-pyrroline-5-carboxylate dehydrogenase</fullName>
            <shortName evidence="3">P5C dehydrogenase</shortName>
            <ecNumber evidence="3">1.2.1.88</ecNumber>
        </recommendedName>
        <alternativeName>
            <fullName evidence="3">L-glutamate gamma-semialdehyde dehydrogenase</fullName>
        </alternativeName>
    </domain>
</protein>
<dbReference type="Pfam" id="PF18327">
    <property type="entry name" value="PRODH"/>
    <property type="match status" value="1"/>
</dbReference>
<dbReference type="InterPro" id="IPR024082">
    <property type="entry name" value="PRODH_PutA_dom_II"/>
</dbReference>
<gene>
    <name evidence="8" type="primary">putA</name>
    <name evidence="8" type="ORF">GPA22_20675</name>
</gene>
<dbReference type="Proteomes" id="UP000623795">
    <property type="component" value="Unassembled WGS sequence"/>
</dbReference>
<dbReference type="PIRSF" id="PIRSF000197">
    <property type="entry name" value="Bifunct_PutA"/>
    <property type="match status" value="1"/>
</dbReference>
<dbReference type="Pfam" id="PF00171">
    <property type="entry name" value="Aldedh"/>
    <property type="match status" value="1"/>
</dbReference>
<dbReference type="InterPro" id="IPR016162">
    <property type="entry name" value="Ald_DH_N"/>
</dbReference>
<dbReference type="Gene3D" id="3.40.605.10">
    <property type="entry name" value="Aldehyde Dehydrogenase, Chain A, domain 1"/>
    <property type="match status" value="1"/>
</dbReference>
<comment type="cofactor">
    <cofactor evidence="3">
        <name>FAD</name>
        <dbReference type="ChEBI" id="CHEBI:57692"/>
    </cofactor>
</comment>
<dbReference type="GO" id="GO:0004657">
    <property type="term" value="F:proline dehydrogenase activity"/>
    <property type="evidence" value="ECO:0007669"/>
    <property type="project" value="UniProtKB-EC"/>
</dbReference>
<dbReference type="Gene3D" id="3.20.20.220">
    <property type="match status" value="1"/>
</dbReference>
<evidence type="ECO:0000256" key="1">
    <source>
        <dbReference type="ARBA" id="ARBA00023002"/>
    </source>
</evidence>
<evidence type="ECO:0000259" key="6">
    <source>
        <dbReference type="Pfam" id="PF14850"/>
    </source>
</evidence>
<keyword evidence="9" id="KW-1185">Reference proteome</keyword>
<dbReference type="Gene3D" id="1.20.5.550">
    <property type="entry name" value="Single Helix bin"/>
    <property type="match status" value="1"/>
</dbReference>
<keyword evidence="3" id="KW-0285">Flavoprotein</keyword>
<accession>A0ABX1Q3B5</accession>
<keyword evidence="3" id="KW-0805">Transcription regulation</keyword>
<dbReference type="PANTHER" id="PTHR42862">
    <property type="entry name" value="DELTA-1-PYRROLINE-5-CARBOXYLATE DEHYDROGENASE 1, ISOFORM A-RELATED"/>
    <property type="match status" value="1"/>
</dbReference>
<sequence length="1253" mass="134706">MTSADTRSDLQTLRQRIRDVSALEEEVVVNGLMKEARLSPEQLKKAQALAGQLAEGVRKARINAGSIDLLTQEFSLDSREGIALMCLAEAMLRIPDVETRNRLIRDKIVDGDWRSHLGKSPSLFVNATAWGLLFTGKVLKQPDDSVLLEALSSVLRKGGEAVVRGGVSFAMLMLGKQFVTGETIEEAIRVAKERESRGYCYSYDMLGEAALTQEDAQAYFDAYWHAIEEIGKSAKHQGPIMGHGVSVKLTGLHPRYEVVQRERVIAEMYPKLLQLACAAKKWNIGFHLDQEDAARFDLTIEMLERLASAPELKGWNGLGISVQAYQKCGTAVVDWVIGLARANQCKILVRLVKGAYWDTEIKRCQTEGTDEFPVFTRKVHSDVSYIACAKHLLEAQDAVFPQFATHNAFSIAAIHTLGGNKEYEFQCLHGMGETVYDQVVGDGNLGRRCRIYAPVGPHETLLAYLVRRLLENGANSSFVSQIVKPEISIAEIVEDPVARAARTGGKPHPKIMLPPALLPGRKNAAAVQLAGSADFEKALADLGAHRINAEPLLGEHIENKGVARCIYSPSDETVVVGSVCESLVETVDAAFGFAATAGATWAQSPFEERIEKLRAVGDLLEREANRLGAILVRESGMTLQEAAQEVRQAVALCRLYAHQADTDGKLRQAQPLGVVVSISPASAPLSTLVGQAAAALITGNPVLAKPSSCAPLVAFEAVRLFHRAGIPAPALQYLPGAGSTIGQALTRDARVAAVLFSGSQDVARAIGAMLAAASHAPVFVATTGGFNSMIVDSSALPEQVISDAINSAFDCAGQRASSLRLLCLQDSTAEKVLKMLRSMLRERVVGQPSHASTDIGPVATKEIQQAFGEYVRKMADKGFDVVRAPVSDECAKGRFVAPAIIDLGDLDAIEQIDQAITGPVLHVVRWKSGQLERLLTILNERTRATALGLHTRINETAGKVLSMARADNVHINRAVHAAAAGMHPTGGMSAGGTGPKADGPITLYRLVKGLPAVWSGDNGPFARTAQWSSDKFYEVPVIEEGKKMVGRKAFERNAIDERVTLLKAVRDASARSAGIAEEGRKRIGRHVDKLNSLIVANTPFGLPAPAGEENTLELLPAGRVLCVAESDENLAQQMLAAMAFGNTALLPRSKLAETLQGIVGDARCVLVDSDIARSADKIAAVQPQLILTDLKGEALASLCKRTRSACRNVVSVVTSDSDGAYDWSYLVRERATSINVSAAGGNTQLMMLTEEAA</sequence>
<dbReference type="SUPFAM" id="SSF81935">
    <property type="entry name" value="N-terminal domain of bifunctional PutA protein"/>
    <property type="match status" value="1"/>
</dbReference>
<evidence type="ECO:0000259" key="4">
    <source>
        <dbReference type="Pfam" id="PF00171"/>
    </source>
</evidence>
<comment type="similarity">
    <text evidence="3">In the C-terminal section; belongs to the aldehyde dehydrogenase family.</text>
</comment>